<dbReference type="CDD" id="cd23767">
    <property type="entry name" value="IQCD"/>
    <property type="match status" value="1"/>
</dbReference>
<comment type="similarity">
    <text evidence="3">Belongs to the DRC10 family.</text>
</comment>
<evidence type="ECO:0000256" key="9">
    <source>
        <dbReference type="ARBA" id="ARBA00023273"/>
    </source>
</evidence>
<keyword evidence="7" id="KW-0969">Cilium</keyword>
<dbReference type="Gene3D" id="1.20.5.190">
    <property type="match status" value="1"/>
</dbReference>
<dbReference type="Proteomes" id="UP001648503">
    <property type="component" value="Unassembled WGS sequence"/>
</dbReference>
<dbReference type="InterPro" id="IPR000048">
    <property type="entry name" value="IQ_motif_EF-hand-BS"/>
</dbReference>
<gene>
    <name evidence="14" type="ORF">BASA50_002917</name>
</gene>
<comment type="caution">
    <text evidence="14">The sequence shown here is derived from an EMBL/GenBank/DDBJ whole genome shotgun (WGS) entry which is preliminary data.</text>
</comment>
<comment type="subcellular location">
    <subcellularLocation>
        <location evidence="2">Cytoplasm</location>
        <location evidence="2">Cytoskeleton</location>
        <location evidence="2">Flagellum axoneme</location>
    </subcellularLocation>
</comment>
<comment type="subunit">
    <text evidence="11">Component of the nexin-dynein regulatory complex (N-DRC). Interacts with CFAP52.</text>
</comment>
<evidence type="ECO:0000256" key="7">
    <source>
        <dbReference type="ARBA" id="ARBA00023069"/>
    </source>
</evidence>
<evidence type="ECO:0000256" key="5">
    <source>
        <dbReference type="ARBA" id="ARBA00022490"/>
    </source>
</evidence>
<dbReference type="Pfam" id="PF00612">
    <property type="entry name" value="IQ"/>
    <property type="match status" value="1"/>
</dbReference>
<evidence type="ECO:0000256" key="10">
    <source>
        <dbReference type="ARBA" id="ARBA00032180"/>
    </source>
</evidence>
<feature type="coiled-coil region" evidence="12">
    <location>
        <begin position="236"/>
        <end position="335"/>
    </location>
</feature>
<evidence type="ECO:0000256" key="6">
    <source>
        <dbReference type="ARBA" id="ARBA00022846"/>
    </source>
</evidence>
<comment type="function">
    <text evidence="1">Component of the nexin-dynein regulatory complex (N-DRC), a key regulator of ciliary/flagellar motility which maintains the alignment and integrity of the distal axoneme and regulates microtubule sliding in motile axonemes.</text>
</comment>
<evidence type="ECO:0000256" key="3">
    <source>
        <dbReference type="ARBA" id="ARBA00009071"/>
    </source>
</evidence>
<evidence type="ECO:0000256" key="4">
    <source>
        <dbReference type="ARBA" id="ARBA00021752"/>
    </source>
</evidence>
<organism evidence="14 15">
    <name type="scientific">Batrachochytrium salamandrivorans</name>
    <dbReference type="NCBI Taxonomy" id="1357716"/>
    <lineage>
        <taxon>Eukaryota</taxon>
        <taxon>Fungi</taxon>
        <taxon>Fungi incertae sedis</taxon>
        <taxon>Chytridiomycota</taxon>
        <taxon>Chytridiomycota incertae sedis</taxon>
        <taxon>Chytridiomycetes</taxon>
        <taxon>Rhizophydiales</taxon>
        <taxon>Rhizophydiales incertae sedis</taxon>
        <taxon>Batrachochytrium</taxon>
    </lineage>
</organism>
<feature type="compositionally biased region" description="Polar residues" evidence="13">
    <location>
        <begin position="25"/>
        <end position="34"/>
    </location>
</feature>
<keyword evidence="9" id="KW-0966">Cell projection</keyword>
<evidence type="ECO:0000313" key="15">
    <source>
        <dbReference type="Proteomes" id="UP001648503"/>
    </source>
</evidence>
<feature type="region of interest" description="Disordered" evidence="13">
    <location>
        <begin position="1"/>
        <end position="71"/>
    </location>
</feature>
<reference evidence="14 15" key="1">
    <citation type="submission" date="2021-02" db="EMBL/GenBank/DDBJ databases">
        <title>Variation within the Batrachochytrium salamandrivorans European outbreak.</title>
        <authorList>
            <person name="Kelly M."/>
            <person name="Pasmans F."/>
            <person name="Shea T.P."/>
            <person name="Munoz J.F."/>
            <person name="Carranza S."/>
            <person name="Cuomo C.A."/>
            <person name="Martel A."/>
        </authorList>
    </citation>
    <scope>NUCLEOTIDE SEQUENCE [LARGE SCALE GENOMIC DNA]</scope>
    <source>
        <strain evidence="14 15">AMFP18/2</strain>
    </source>
</reference>
<accession>A0ABQ8FJW6</accession>
<dbReference type="EMBL" id="JAFCIX010000063">
    <property type="protein sequence ID" value="KAH6599575.1"/>
    <property type="molecule type" value="Genomic_DNA"/>
</dbReference>
<name>A0ABQ8FJW6_9FUNG</name>
<sequence>MATAMQDLGQSGNPYTLPPIHHGSHSNLSASSYTGMMGKPSSPTTASPSHYRTDDIHTNTNETLDAPSTNIIPGDDSLYSSKLTNLEAQRIMAVQYEMQRKIVLVGLLPDVTDRRVSTVFGSETFNMIKEYRQLELKYKSILDIRNSDSKPDSYTIEIKDTAKAIKTATRSITRHFLQNSSALAKLRYLKSGKSPVVAQFEHLLQEIKMLVYGRLKTTVEEERDKQDQLAVIIAKEKKTSNEVKFLKENLEKAKKERLGEINKRNEVIRRLKDELREIKRQAEEATKKLESKSKQKEDADIQHFTEKESVICSTIEALENHLETNKIKNREEEAILRKKKFKIESEVENWIHKYDQDMEEKQSEIDDVTGIFLEEKTHLDELQARYADLQQEYEAILEKRRKAEERNKEKERILKQQNKAATLIQSVYRGHVVRREMARKKNGKSGKKDKSKTKKK</sequence>
<feature type="region of interest" description="Disordered" evidence="13">
    <location>
        <begin position="432"/>
        <end position="456"/>
    </location>
</feature>
<keyword evidence="5" id="KW-0963">Cytoplasm</keyword>
<keyword evidence="6" id="KW-0282">Flagellum</keyword>
<evidence type="ECO:0000256" key="8">
    <source>
        <dbReference type="ARBA" id="ARBA00023212"/>
    </source>
</evidence>
<feature type="coiled-coil region" evidence="12">
    <location>
        <begin position="372"/>
        <end position="420"/>
    </location>
</feature>
<feature type="compositionally biased region" description="Polar residues" evidence="13">
    <location>
        <begin position="41"/>
        <end position="50"/>
    </location>
</feature>
<evidence type="ECO:0000256" key="12">
    <source>
        <dbReference type="SAM" id="Coils"/>
    </source>
</evidence>
<feature type="compositionally biased region" description="Basic residues" evidence="13">
    <location>
        <begin position="437"/>
        <end position="456"/>
    </location>
</feature>
<feature type="compositionally biased region" description="Polar residues" evidence="13">
    <location>
        <begin position="58"/>
        <end position="71"/>
    </location>
</feature>
<evidence type="ECO:0000313" key="14">
    <source>
        <dbReference type="EMBL" id="KAH6599575.1"/>
    </source>
</evidence>
<dbReference type="InterPro" id="IPR042815">
    <property type="entry name" value="DRC10"/>
</dbReference>
<proteinExistence type="inferred from homology"/>
<protein>
    <recommendedName>
        <fullName evidence="4">Dynein regulatory complex protein 10</fullName>
    </recommendedName>
    <alternativeName>
        <fullName evidence="10">IQ domain-containing protein D</fullName>
    </alternativeName>
</protein>
<dbReference type="PANTHER" id="PTHR31598">
    <property type="entry name" value="IQ DOMAIN-CONTAINING PROTEIN D"/>
    <property type="match status" value="1"/>
</dbReference>
<evidence type="ECO:0000256" key="13">
    <source>
        <dbReference type="SAM" id="MobiDB-lite"/>
    </source>
</evidence>
<keyword evidence="12" id="KW-0175">Coiled coil</keyword>
<dbReference type="SMART" id="SM00015">
    <property type="entry name" value="IQ"/>
    <property type="match status" value="1"/>
</dbReference>
<evidence type="ECO:0000256" key="11">
    <source>
        <dbReference type="ARBA" id="ARBA00046836"/>
    </source>
</evidence>
<dbReference type="PROSITE" id="PS50096">
    <property type="entry name" value="IQ"/>
    <property type="match status" value="1"/>
</dbReference>
<evidence type="ECO:0000256" key="2">
    <source>
        <dbReference type="ARBA" id="ARBA00004611"/>
    </source>
</evidence>
<keyword evidence="8" id="KW-0206">Cytoskeleton</keyword>
<evidence type="ECO:0000256" key="1">
    <source>
        <dbReference type="ARBA" id="ARBA00003029"/>
    </source>
</evidence>
<dbReference type="PANTHER" id="PTHR31598:SF1">
    <property type="entry name" value="DYNEIN REGULATORY COMPLEX PROTEIN 10"/>
    <property type="match status" value="1"/>
</dbReference>
<keyword evidence="15" id="KW-1185">Reference proteome</keyword>